<feature type="signal peptide" evidence="2">
    <location>
        <begin position="1"/>
        <end position="22"/>
    </location>
</feature>
<name>A0A3P3Y8X7_PLABS</name>
<sequence>MKHRDMRVTVVMICMLVMQCAAVPPLVKQLLEASQQYQQDGLPAVLSRLRAQFSCPTVNHRTKTLTMATHAILLCSHERILEMEMAKRGRRVSPHDVQAVVRASGYPGDADAACRAAIRATFNRKKTSSTCVAYMPQLEAWFGKFEFALVPGEIVAVDEISNVCGDAAETVPWMYLRAIADLLQWRRVGLPNVTETHRVIVSIGERLSQTPSRMSAAKGHLVLGLSALLEDRFGGRWVSEALSHWKQYRVMMRDISAIGVVKHLYCTLADSVIIAVRYDGSVDLLDMVGFVQDYKLVACVDLSGPPSVQLDRIRLGIALVDRDLGRARTLLARPGVAQSTPATIFPDLDTFLLFGQFVSAAIDATDRTIASDPRMVNVYAAATLSNIAKSALANACHPATPAILVAFLATNPHLFIDNDNMPTKVTGILDNAFRDDDSLLQQVVAGVRSLDGVVERPGYSESPFSTLASALNENIELPYDDDDASPTKLALHLDTLAGHISVGFASNAPASASADDLLALAMIGCTSIDEDNPFERYAPMVNKYVPPHVGTAVAIVRRLVQMLDLRPGWWTESRISRRGPPRPAKKHLDALYSLVGRRSDDMRVRLLVAFACRITIGVASDLNNLCSRKATGPSSAPDITMPDLQDGFPSSFKLVHRLLLYMKGEITGQIVTTDLLFSVDNYLMAGMESRLSQEDVHDLVVVTRGASPLAVEMFRQTNASEETVFFAGLVVTYLNGKRHDRLRSTEVLDVYRSLFVQDSLFWHQCELLRQRWFPESPPQTESPVTLAPESVPTVSHQMTPELEQQPTIVISRSPSSEVPAAPRKARVERRRQTAPAVIISEPTIPPSRRRGSSVSLSRTRGAATPRSGISTDEEDIASGFTLNAFVHKTMDPEDIAEIRAFVQERPALLSARGPFIYRAKLIASGQEAGHPLWRLRHGRKRLFFVLSDDRMKFTGVARRDSKTYARAILDAQMKIAQAPDNQWMSI</sequence>
<keyword evidence="2" id="KW-0732">Signal</keyword>
<reference evidence="3 4" key="1">
    <citation type="submission" date="2018-03" db="EMBL/GenBank/DDBJ databases">
        <authorList>
            <person name="Fogelqvist J."/>
        </authorList>
    </citation>
    <scope>NUCLEOTIDE SEQUENCE [LARGE SCALE GENOMIC DNA]</scope>
</reference>
<evidence type="ECO:0000313" key="3">
    <source>
        <dbReference type="EMBL" id="SPQ96621.1"/>
    </source>
</evidence>
<accession>A0A3P3Y8X7</accession>
<dbReference type="AlphaFoldDB" id="A0A3P3Y8X7"/>
<protein>
    <submittedName>
        <fullName evidence="3">Uncharacterized protein</fullName>
    </submittedName>
</protein>
<evidence type="ECO:0000256" key="2">
    <source>
        <dbReference type="SAM" id="SignalP"/>
    </source>
</evidence>
<feature type="region of interest" description="Disordered" evidence="1">
    <location>
        <begin position="840"/>
        <end position="872"/>
    </location>
</feature>
<evidence type="ECO:0000313" key="4">
    <source>
        <dbReference type="Proteomes" id="UP000290189"/>
    </source>
</evidence>
<geneLocation type="mitochondrion" evidence="3"/>
<feature type="chain" id="PRO_5018147479" evidence="2">
    <location>
        <begin position="23"/>
        <end position="986"/>
    </location>
</feature>
<dbReference type="Proteomes" id="UP000290189">
    <property type="component" value="Unassembled WGS sequence"/>
</dbReference>
<proteinExistence type="predicted"/>
<evidence type="ECO:0000256" key="1">
    <source>
        <dbReference type="SAM" id="MobiDB-lite"/>
    </source>
</evidence>
<organism evidence="3 4">
    <name type="scientific">Plasmodiophora brassicae</name>
    <name type="common">Clubroot disease agent</name>
    <dbReference type="NCBI Taxonomy" id="37360"/>
    <lineage>
        <taxon>Eukaryota</taxon>
        <taxon>Sar</taxon>
        <taxon>Rhizaria</taxon>
        <taxon>Endomyxa</taxon>
        <taxon>Phytomyxea</taxon>
        <taxon>Plasmodiophorida</taxon>
        <taxon>Plasmodiophoridae</taxon>
        <taxon>Plasmodiophora</taxon>
    </lineage>
</organism>
<keyword evidence="3" id="KW-0496">Mitochondrion</keyword>
<dbReference type="EMBL" id="OVEO01000006">
    <property type="protein sequence ID" value="SPQ96621.1"/>
    <property type="molecule type" value="Genomic_DNA"/>
</dbReference>
<gene>
    <name evidence="3" type="ORF">PLBR_LOCUS3836</name>
</gene>